<proteinExistence type="predicted"/>
<dbReference type="Gene3D" id="1.10.3560.10">
    <property type="entry name" value="yst0336 like domain"/>
    <property type="match status" value="1"/>
</dbReference>
<gene>
    <name evidence="3" type="ORF">TrST_g3178</name>
</gene>
<dbReference type="InterPro" id="IPR008775">
    <property type="entry name" value="Phytyl_CoA_dOase-like"/>
</dbReference>
<name>A0A9W7AID1_9STRA</name>
<dbReference type="Pfam" id="PF10294">
    <property type="entry name" value="Methyltransf_16"/>
    <property type="match status" value="1"/>
</dbReference>
<dbReference type="OrthoDB" id="204388at2759"/>
<dbReference type="InterPro" id="IPR019410">
    <property type="entry name" value="Methyltransf_16"/>
</dbReference>
<dbReference type="Proteomes" id="UP001165085">
    <property type="component" value="Unassembled WGS sequence"/>
</dbReference>
<evidence type="ECO:0000313" key="3">
    <source>
        <dbReference type="EMBL" id="GMH68889.1"/>
    </source>
</evidence>
<dbReference type="Pfam" id="PF05721">
    <property type="entry name" value="PhyH"/>
    <property type="match status" value="1"/>
</dbReference>
<keyword evidence="4" id="KW-1185">Reference proteome</keyword>
<dbReference type="SUPFAM" id="SSF51197">
    <property type="entry name" value="Clavaminate synthase-like"/>
    <property type="match status" value="1"/>
</dbReference>
<dbReference type="InterPro" id="IPR029063">
    <property type="entry name" value="SAM-dependent_MTases_sf"/>
</dbReference>
<comment type="caution">
    <text evidence="3">The sequence shown here is derived from an EMBL/GenBank/DDBJ whole genome shotgun (WGS) entry which is preliminary data.</text>
</comment>
<dbReference type="InterPro" id="IPR021148">
    <property type="entry name" value="Polysacc_synth_dom"/>
</dbReference>
<evidence type="ECO:0000313" key="4">
    <source>
        <dbReference type="Proteomes" id="UP001165085"/>
    </source>
</evidence>
<dbReference type="InterPro" id="IPR023139">
    <property type="entry name" value="PBDC1-like_dom_sf"/>
</dbReference>
<evidence type="ECO:0000256" key="1">
    <source>
        <dbReference type="SAM" id="MobiDB-lite"/>
    </source>
</evidence>
<feature type="compositionally biased region" description="Basic and acidic residues" evidence="1">
    <location>
        <begin position="1086"/>
        <end position="1099"/>
    </location>
</feature>
<sequence>MASISNDPEMERLGANASATHALQYWTKLSTAARLDSNLYDALWDDWSSPPPSDSLGRDPTVHDLSTSSLTFLTPKLDNLLYGRYKSNFAVQSLSLIGDSPSSSSSSTPSASLHTSTWRSLLIATEGAVPDFSFMTLIREDAMKPFYMNEEECCPGMLIVPRAQFYFVEIARCKEKYYGAGFRRMLSVFELSQFSSEISRFLKQSNDDLNVPSIDSAVLKLSERYPLPHKKAIVESGIGRALRKLSLRNVAASNLLTRWRHGVELGNLASSSSSNTALRNAAIFAVKNIMLSVNAPSQPTKNEDLVNSLNCDEKTEEEITETFLRNGVVYHPTPVFSEDDVSKLKKMANSAFDSLMTEQLSPRNLTLDDEFDFEEVRHRPGNRLDNRYRVDPSMITSNPEIMNVVKSIFGESDAGEVKLLYAGVVHSFPKKEGGEENRPQVWHRDGPSLVNGVVNRTHCLNLFIPLVDVDENNGSTEFVPTTHQDAEFSSLAPDIIKSNELDEFYLHPTAVKPSCFAGGYIIFDIRTMHRGGCNFSSSNRDVLYLTFAWDWFADAHMFNSKSLVPKEDTLTRRALVEGLTGIIGEKVAWKVEGVGHPHYTSCFEDLLMDVLEENEEKGRANVKACRKFLSTPAFERETYVQGFLRTMKSKEARDEKVKNLRSKRQKREKQKKTEDNFTSISEDYSDVKCLYDTLNVLLREILNEFGFSIDSNGTGFTILLALMKRLHEQTHSQSNDLEEAVTAWWNGSEDGRVFFSKRHEDEGLESVDTLVVVFSSLGSGLVRPEWGGTLKQIGAFDKGSRYRVLHVLDPAYSWFNQDPGCAWKGGEWYEAEIKKRIYDTSVERVVFLGDSMGGAGALRFCHLANFTLSFTPQIDLVGYEAVKRSDFELETKTVFKEGIARNVNMAGANNYVEVHYGEYCVEDVRQIKTLGDEIVNNEHVKVVKHDFDDHTLSIDLKKKGKLNDIVKKFLKIAVGDFSEEEKLEELRRSKPLLPVGTCLGVYYDHYHLGEVMEHNEKFLPRSSGEGSSRKILVRYVPNNDEYWEDYPPLNEDDMRIISREDFDNRVVLKRGDEETREPLFFEKERKEQMEKAKEEKKEEREEEIEGRTMRLLYPDSDDSDEGYESDDTNIVHRWSPDADPSTVIQYHLSCNARGHGDVVWNSSSDIGNLLATEEGRDKLGMAFPVTSSVEFGAGAAIPALVLRHYNLSDKVLITDQFEESTLKAMMMSASKFERGVEVKPHSWGDEKSCREELGGVGAHDIGIASDCIYYPDAHSLLLESASVLVKKGGHLVVGFSLHGNCPESDTLGFFELATKMGWEVENELSFEHEVQKAAEWSSVRGRGNVYIRVLKRV</sequence>
<dbReference type="InterPro" id="IPR051961">
    <property type="entry name" value="Fungal_Metabolite_Diox"/>
</dbReference>
<dbReference type="EMBL" id="BRXY01000129">
    <property type="protein sequence ID" value="GMH68889.1"/>
    <property type="molecule type" value="Genomic_DNA"/>
</dbReference>
<dbReference type="Gene3D" id="3.40.50.150">
    <property type="entry name" value="Vaccinia Virus protein VP39"/>
    <property type="match status" value="1"/>
</dbReference>
<organism evidence="3 4">
    <name type="scientific">Triparma strigata</name>
    <dbReference type="NCBI Taxonomy" id="1606541"/>
    <lineage>
        <taxon>Eukaryota</taxon>
        <taxon>Sar</taxon>
        <taxon>Stramenopiles</taxon>
        <taxon>Ochrophyta</taxon>
        <taxon>Bolidophyceae</taxon>
        <taxon>Parmales</taxon>
        <taxon>Triparmaceae</taxon>
        <taxon>Triparma</taxon>
    </lineage>
</organism>
<feature type="region of interest" description="Disordered" evidence="1">
    <location>
        <begin position="654"/>
        <end position="675"/>
    </location>
</feature>
<feature type="domain" description="Polysaccharide biosynthesis" evidence="2">
    <location>
        <begin position="76"/>
        <end position="175"/>
    </location>
</feature>
<dbReference type="Pfam" id="PF04669">
    <property type="entry name" value="PBDC1"/>
    <property type="match status" value="1"/>
</dbReference>
<feature type="region of interest" description="Disordered" evidence="1">
    <location>
        <begin position="1086"/>
        <end position="1105"/>
    </location>
</feature>
<protein>
    <recommendedName>
        <fullName evidence="2">Polysaccharide biosynthesis domain-containing protein</fullName>
    </recommendedName>
</protein>
<dbReference type="PANTHER" id="PTHR37563:SF2">
    <property type="entry name" value="PHYTANOYL-COA DIOXYGENASE FAMILY PROTEIN (AFU_ORTHOLOGUE AFUA_2G03330)"/>
    <property type="match status" value="1"/>
</dbReference>
<accession>A0A9W7AID1</accession>
<dbReference type="Gene3D" id="2.60.120.620">
    <property type="entry name" value="q2cbj1_9rhob like domain"/>
    <property type="match status" value="1"/>
</dbReference>
<dbReference type="PANTHER" id="PTHR37563">
    <property type="entry name" value="PHYTANOYL-COA DIOXYGENASE FAMILY PROTEIN (AFU_ORTHOLOGUE AFUA_2G03330)"/>
    <property type="match status" value="1"/>
</dbReference>
<reference evidence="4" key="1">
    <citation type="journal article" date="2023" name="Commun. Biol.">
        <title>Genome analysis of Parmales, the sister group of diatoms, reveals the evolutionary specialization of diatoms from phago-mixotrophs to photoautotrophs.</title>
        <authorList>
            <person name="Ban H."/>
            <person name="Sato S."/>
            <person name="Yoshikawa S."/>
            <person name="Yamada K."/>
            <person name="Nakamura Y."/>
            <person name="Ichinomiya M."/>
            <person name="Sato N."/>
            <person name="Blanc-Mathieu R."/>
            <person name="Endo H."/>
            <person name="Kuwata A."/>
            <person name="Ogata H."/>
        </authorList>
    </citation>
    <scope>NUCLEOTIDE SEQUENCE [LARGE SCALE GENOMIC DNA]</scope>
    <source>
        <strain evidence="4">NIES 3701</strain>
    </source>
</reference>
<feature type="compositionally biased region" description="Basic residues" evidence="1">
    <location>
        <begin position="659"/>
        <end position="670"/>
    </location>
</feature>
<evidence type="ECO:0000259" key="2">
    <source>
        <dbReference type="Pfam" id="PF04669"/>
    </source>
</evidence>